<evidence type="ECO:0000313" key="1">
    <source>
        <dbReference type="EMBL" id="MCD9558760.1"/>
    </source>
</evidence>
<accession>A0ABS8UJE6</accession>
<evidence type="ECO:0000313" key="2">
    <source>
        <dbReference type="Proteomes" id="UP000823775"/>
    </source>
</evidence>
<proteinExistence type="predicted"/>
<dbReference type="Proteomes" id="UP000823775">
    <property type="component" value="Unassembled WGS sequence"/>
</dbReference>
<keyword evidence="2" id="KW-1185">Reference proteome</keyword>
<dbReference type="EMBL" id="JACEIK010002058">
    <property type="protein sequence ID" value="MCD9558760.1"/>
    <property type="molecule type" value="Genomic_DNA"/>
</dbReference>
<organism evidence="1 2">
    <name type="scientific">Datura stramonium</name>
    <name type="common">Jimsonweed</name>
    <name type="synonym">Common thornapple</name>
    <dbReference type="NCBI Taxonomy" id="4076"/>
    <lineage>
        <taxon>Eukaryota</taxon>
        <taxon>Viridiplantae</taxon>
        <taxon>Streptophyta</taxon>
        <taxon>Embryophyta</taxon>
        <taxon>Tracheophyta</taxon>
        <taxon>Spermatophyta</taxon>
        <taxon>Magnoliopsida</taxon>
        <taxon>eudicotyledons</taxon>
        <taxon>Gunneridae</taxon>
        <taxon>Pentapetalae</taxon>
        <taxon>asterids</taxon>
        <taxon>lamiids</taxon>
        <taxon>Solanales</taxon>
        <taxon>Solanaceae</taxon>
        <taxon>Solanoideae</taxon>
        <taxon>Datureae</taxon>
        <taxon>Datura</taxon>
    </lineage>
</organism>
<protein>
    <submittedName>
        <fullName evidence="1">Uncharacterized protein</fullName>
    </submittedName>
</protein>
<sequence>MDRTIWECDSSVSGKLLFRPFSNSTGVWWYYWPGKIKLFKFLNFLTENEGSLQIVDEAWKLKVQVTAMFIVWQKLRYCKEPLKRLKDQGLGSDSRINTAREQLSTLQSQITINIDPDIMEQEKLAAFNLNKWLAYKKES</sequence>
<comment type="caution">
    <text evidence="1">The sequence shown here is derived from an EMBL/GenBank/DDBJ whole genome shotgun (WGS) entry which is preliminary data.</text>
</comment>
<name>A0ABS8UJE6_DATST</name>
<reference evidence="1 2" key="1">
    <citation type="journal article" date="2021" name="BMC Genomics">
        <title>Datura genome reveals duplications of psychoactive alkaloid biosynthetic genes and high mutation rate following tissue culture.</title>
        <authorList>
            <person name="Rajewski A."/>
            <person name="Carter-House D."/>
            <person name="Stajich J."/>
            <person name="Litt A."/>
        </authorList>
    </citation>
    <scope>NUCLEOTIDE SEQUENCE [LARGE SCALE GENOMIC DNA]</scope>
    <source>
        <strain evidence="1">AR-01</strain>
    </source>
</reference>
<gene>
    <name evidence="1" type="ORF">HAX54_016345</name>
</gene>